<evidence type="ECO:0000256" key="6">
    <source>
        <dbReference type="ARBA" id="ARBA00022679"/>
    </source>
</evidence>
<dbReference type="Pfam" id="PF00696">
    <property type="entry name" value="AA_kinase"/>
    <property type="match status" value="1"/>
</dbReference>
<evidence type="ECO:0000259" key="9">
    <source>
        <dbReference type="PROSITE" id="PS51186"/>
    </source>
</evidence>
<evidence type="ECO:0000256" key="7">
    <source>
        <dbReference type="ARBA" id="ARBA00023315"/>
    </source>
</evidence>
<keyword evidence="7" id="KW-0012">Acyltransferase</keyword>
<dbReference type="InterPro" id="IPR000182">
    <property type="entry name" value="GNAT_dom"/>
</dbReference>
<dbReference type="NCBIfam" id="TIGR01890">
    <property type="entry name" value="N-Ac-Glu-synth"/>
    <property type="match status" value="1"/>
</dbReference>
<dbReference type="PANTHER" id="PTHR30602">
    <property type="entry name" value="AMINO-ACID ACETYLTRANSFERASE"/>
    <property type="match status" value="1"/>
</dbReference>
<dbReference type="PANTHER" id="PTHR30602:SF12">
    <property type="entry name" value="AMINO-ACID ACETYLTRANSFERASE NAGS1, CHLOROPLASTIC-RELATED"/>
    <property type="match status" value="1"/>
</dbReference>
<organism evidence="10 11">
    <name type="scientific">Citrullus colocynthis</name>
    <name type="common">colocynth</name>
    <dbReference type="NCBI Taxonomy" id="252529"/>
    <lineage>
        <taxon>Eukaryota</taxon>
        <taxon>Viridiplantae</taxon>
        <taxon>Streptophyta</taxon>
        <taxon>Embryophyta</taxon>
        <taxon>Tracheophyta</taxon>
        <taxon>Spermatophyta</taxon>
        <taxon>Magnoliopsida</taxon>
        <taxon>eudicotyledons</taxon>
        <taxon>Gunneridae</taxon>
        <taxon>Pentapetalae</taxon>
        <taxon>rosids</taxon>
        <taxon>fabids</taxon>
        <taxon>Cucurbitales</taxon>
        <taxon>Cucurbitaceae</taxon>
        <taxon>Benincaseae</taxon>
        <taxon>Citrullus</taxon>
    </lineage>
</organism>
<evidence type="ECO:0000313" key="10">
    <source>
        <dbReference type="EMBL" id="CAK9320473.1"/>
    </source>
</evidence>
<evidence type="ECO:0000256" key="2">
    <source>
        <dbReference type="ARBA" id="ARBA00009145"/>
    </source>
</evidence>
<evidence type="ECO:0000256" key="1">
    <source>
        <dbReference type="ARBA" id="ARBA00004925"/>
    </source>
</evidence>
<dbReference type="HAMAP" id="MF_01105">
    <property type="entry name" value="N_acetyl_glu_synth"/>
    <property type="match status" value="1"/>
</dbReference>
<evidence type="ECO:0000313" key="11">
    <source>
        <dbReference type="Proteomes" id="UP001642487"/>
    </source>
</evidence>
<dbReference type="Proteomes" id="UP001642487">
    <property type="component" value="Chromosome 4"/>
</dbReference>
<name>A0ABP0YIZ4_9ROSI</name>
<evidence type="ECO:0000256" key="5">
    <source>
        <dbReference type="ARBA" id="ARBA00022605"/>
    </source>
</evidence>
<dbReference type="Pfam" id="PF00583">
    <property type="entry name" value="Acetyltransf_1"/>
    <property type="match status" value="1"/>
</dbReference>
<evidence type="ECO:0000256" key="3">
    <source>
        <dbReference type="ARBA" id="ARBA00012697"/>
    </source>
</evidence>
<dbReference type="CDD" id="cd04301">
    <property type="entry name" value="NAT_SF"/>
    <property type="match status" value="1"/>
</dbReference>
<dbReference type="InterPro" id="IPR033719">
    <property type="entry name" value="NAGS_kin"/>
</dbReference>
<dbReference type="Gene3D" id="3.40.1160.10">
    <property type="entry name" value="Acetylglutamate kinase-like"/>
    <property type="match status" value="1"/>
</dbReference>
<dbReference type="InterPro" id="IPR036393">
    <property type="entry name" value="AceGlu_kinase-like_sf"/>
</dbReference>
<keyword evidence="6" id="KW-0808">Transferase</keyword>
<protein>
    <recommendedName>
        <fullName evidence="3">amino-acid N-acetyltransferase</fullName>
        <ecNumber evidence="3">2.3.1.1</ecNumber>
    </recommendedName>
</protein>
<comment type="catalytic activity">
    <reaction evidence="8">
        <text>L-glutamate + acetyl-CoA = N-acetyl-L-glutamate + CoA + H(+)</text>
        <dbReference type="Rhea" id="RHEA:24292"/>
        <dbReference type="ChEBI" id="CHEBI:15378"/>
        <dbReference type="ChEBI" id="CHEBI:29985"/>
        <dbReference type="ChEBI" id="CHEBI:44337"/>
        <dbReference type="ChEBI" id="CHEBI:57287"/>
        <dbReference type="ChEBI" id="CHEBI:57288"/>
        <dbReference type="EC" id="2.3.1.1"/>
    </reaction>
</comment>
<dbReference type="Gene3D" id="3.40.630.30">
    <property type="match status" value="1"/>
</dbReference>
<dbReference type="SUPFAM" id="SSF53633">
    <property type="entry name" value="Carbamate kinase-like"/>
    <property type="match status" value="2"/>
</dbReference>
<keyword evidence="11" id="KW-1185">Reference proteome</keyword>
<accession>A0ABP0YIZ4</accession>
<comment type="pathway">
    <text evidence="1">Amino-acid biosynthesis; L-arginine biosynthesis; N(2)-acetyl-L-ornithine from L-glutamate: step 1/4.</text>
</comment>
<dbReference type="EC" id="2.3.1.1" evidence="3"/>
<dbReference type="PROSITE" id="PS51186">
    <property type="entry name" value="GNAT"/>
    <property type="match status" value="1"/>
</dbReference>
<dbReference type="SUPFAM" id="SSF55729">
    <property type="entry name" value="Acyl-CoA N-acyltransferases (Nat)"/>
    <property type="match status" value="1"/>
</dbReference>
<reference evidence="10 11" key="1">
    <citation type="submission" date="2024-03" db="EMBL/GenBank/DDBJ databases">
        <authorList>
            <person name="Gkanogiannis A."/>
            <person name="Becerra Lopez-Lavalle L."/>
        </authorList>
    </citation>
    <scope>NUCLEOTIDE SEQUENCE [LARGE SCALE GENOMIC DNA]</scope>
</reference>
<dbReference type="InterPro" id="IPR016181">
    <property type="entry name" value="Acyl_CoA_acyltransferase"/>
</dbReference>
<evidence type="ECO:0000256" key="4">
    <source>
        <dbReference type="ARBA" id="ARBA00022571"/>
    </source>
</evidence>
<comment type="similarity">
    <text evidence="2">Belongs to the acetyltransferase family. ArgA subfamily.</text>
</comment>
<evidence type="ECO:0000256" key="8">
    <source>
        <dbReference type="ARBA" id="ARBA00048372"/>
    </source>
</evidence>
<sequence>MKAAAMATPASRTWVFPKSNRRGAWSDFKAVGAGRGCRENLRRRRTIECPMSHESGRRKLNLGFAAGRVCNGEEVKTTDQGPEIETKNDAYYNKVSEEDRRFIEEFREAYPYIFSHIGRTFIVVISAEIVASPRLHALLKDIAFLHHLGIRFILVPGTHVLIDKLLAERGSKPNFVGQYRVTDSQSLAAAMEAAGGIRVMIEAKLSPGPSICNIRRHGDSRRWHEVGVSVVSGNFLAAKRRGVVDGVDYGATGEVKKVDVARMRERLDGGCIVILSNLGYSSSGEVLNCNTYEVATACALAIGADKLICIIDGPILDEAGRHISFLTLQEADMLIRERAKQCEIAANYVKVVGKEDFTRYNDSNGSIHLQNGKASLEDHTPTFQNGVGFGPHHMPVFQNGVGFGNGTGLWSSEQGFAIGGERNSHMNGYLSELAAAAFVCRGGVQRVHLLDGTIGGVLLLELFKRDGMGTMVASDLYEGTRMARVSDLHGIRQIIQPLEMAGTLVRRTDEELLESLDSFVVVEREGQIIACAALFPFFEERCGEIAAIAVSAECRGQGQGDKLLDYMEKKAASLGLDRLFLLTTRTADWFVRRGFSECSFESIPEKRRSKINLSRKSKYYMKKLLPDRNRIGSIDRAFA</sequence>
<proteinExistence type="inferred from homology"/>
<feature type="domain" description="N-acetyltransferase" evidence="9">
    <location>
        <begin position="478"/>
        <end position="626"/>
    </location>
</feature>
<dbReference type="EMBL" id="OZ021738">
    <property type="protein sequence ID" value="CAK9320473.1"/>
    <property type="molecule type" value="Genomic_DNA"/>
</dbReference>
<keyword evidence="4" id="KW-0055">Arginine biosynthesis</keyword>
<dbReference type="CDD" id="cd04237">
    <property type="entry name" value="AAK_NAGS-ABP"/>
    <property type="match status" value="1"/>
</dbReference>
<keyword evidence="5" id="KW-0028">Amino-acid biosynthesis</keyword>
<dbReference type="InterPro" id="IPR010167">
    <property type="entry name" value="NH2A_AcTrfase"/>
</dbReference>
<gene>
    <name evidence="10" type="ORF">CITCOLO1_LOCUS12521</name>
</gene>
<dbReference type="InterPro" id="IPR001048">
    <property type="entry name" value="Asp/Glu/Uridylate_kinase"/>
</dbReference>